<dbReference type="VEuPathDB" id="FungiDB:PSTT_05091"/>
<evidence type="ECO:0000256" key="10">
    <source>
        <dbReference type="ARBA" id="ARBA00022989"/>
    </source>
</evidence>
<feature type="compositionally biased region" description="Basic and acidic residues" evidence="13">
    <location>
        <begin position="1"/>
        <end position="10"/>
    </location>
</feature>
<keyword evidence="16" id="KW-1185">Reference proteome</keyword>
<proteinExistence type="predicted"/>
<sequence>NPTNQDKKTPSMDQRNLPGEAGPSGSSSPRPPTFRYSEILIPIEDLLDTLPELQRVYIKKFYDNLDRDISMLKYGPTPENQKPSRNLARFIRLDSTLFKAELDDTYSDLNLHSEAEGLDDLLSRLGKTELSKLISMNTNGADEIPKCTICWAEYLHADRITTLPCHEKHHFHESCIEEWMLEQPFCPLCLNRTKLPRVHKQTT</sequence>
<dbReference type="EC" id="2.3.2.27" evidence="3"/>
<evidence type="ECO:0000256" key="1">
    <source>
        <dbReference type="ARBA" id="ARBA00000900"/>
    </source>
</evidence>
<keyword evidence="9" id="KW-0862">Zinc</keyword>
<comment type="subcellular location">
    <subcellularLocation>
        <location evidence="2">Membrane</location>
        <topology evidence="2">Multi-pass membrane protein</topology>
    </subcellularLocation>
</comment>
<keyword evidence="5" id="KW-0812">Transmembrane</keyword>
<name>A0A2S4VQK4_9BASI</name>
<evidence type="ECO:0000256" key="5">
    <source>
        <dbReference type="ARBA" id="ARBA00022692"/>
    </source>
</evidence>
<keyword evidence="10" id="KW-1133">Transmembrane helix</keyword>
<evidence type="ECO:0000256" key="8">
    <source>
        <dbReference type="ARBA" id="ARBA00022786"/>
    </source>
</evidence>
<evidence type="ECO:0000256" key="3">
    <source>
        <dbReference type="ARBA" id="ARBA00012483"/>
    </source>
</evidence>
<comment type="caution">
    <text evidence="15">The sequence shown here is derived from an EMBL/GenBank/DDBJ whole genome shotgun (WGS) entry which is preliminary data.</text>
</comment>
<evidence type="ECO:0000256" key="4">
    <source>
        <dbReference type="ARBA" id="ARBA00022679"/>
    </source>
</evidence>
<dbReference type="AlphaFoldDB" id="A0A2S4VQK4"/>
<keyword evidence="6" id="KW-0479">Metal-binding</keyword>
<evidence type="ECO:0000256" key="13">
    <source>
        <dbReference type="SAM" id="MobiDB-lite"/>
    </source>
</evidence>
<dbReference type="Proteomes" id="UP000239156">
    <property type="component" value="Unassembled WGS sequence"/>
</dbReference>
<dbReference type="GO" id="GO:0006511">
    <property type="term" value="P:ubiquitin-dependent protein catabolic process"/>
    <property type="evidence" value="ECO:0007669"/>
    <property type="project" value="TreeGrafter"/>
</dbReference>
<keyword evidence="8" id="KW-0833">Ubl conjugation pathway</keyword>
<accession>A0A2S4VQK4</accession>
<evidence type="ECO:0000256" key="2">
    <source>
        <dbReference type="ARBA" id="ARBA00004141"/>
    </source>
</evidence>
<evidence type="ECO:0000256" key="6">
    <source>
        <dbReference type="ARBA" id="ARBA00022723"/>
    </source>
</evidence>
<dbReference type="GO" id="GO:0008270">
    <property type="term" value="F:zinc ion binding"/>
    <property type="evidence" value="ECO:0007669"/>
    <property type="project" value="UniProtKB-KW"/>
</dbReference>
<dbReference type="GO" id="GO:0016020">
    <property type="term" value="C:membrane"/>
    <property type="evidence" value="ECO:0007669"/>
    <property type="project" value="UniProtKB-SubCell"/>
</dbReference>
<evidence type="ECO:0000256" key="7">
    <source>
        <dbReference type="ARBA" id="ARBA00022771"/>
    </source>
</evidence>
<dbReference type="Gene3D" id="3.30.40.10">
    <property type="entry name" value="Zinc/RING finger domain, C3HC4 (zinc finger)"/>
    <property type="match status" value="1"/>
</dbReference>
<dbReference type="InterPro" id="IPR013083">
    <property type="entry name" value="Znf_RING/FYVE/PHD"/>
</dbReference>
<dbReference type="EMBL" id="PKSL01000036">
    <property type="protein sequence ID" value="POW11718.1"/>
    <property type="molecule type" value="Genomic_DNA"/>
</dbReference>
<dbReference type="GO" id="GO:0061630">
    <property type="term" value="F:ubiquitin protein ligase activity"/>
    <property type="evidence" value="ECO:0007669"/>
    <property type="project" value="UniProtKB-EC"/>
</dbReference>
<evidence type="ECO:0000256" key="11">
    <source>
        <dbReference type="ARBA" id="ARBA00023136"/>
    </source>
</evidence>
<dbReference type="InterPro" id="IPR001841">
    <property type="entry name" value="Znf_RING"/>
</dbReference>
<keyword evidence="4" id="KW-0808">Transferase</keyword>
<dbReference type="PROSITE" id="PS50089">
    <property type="entry name" value="ZF_RING_2"/>
    <property type="match status" value="1"/>
</dbReference>
<comment type="catalytic activity">
    <reaction evidence="1">
        <text>S-ubiquitinyl-[E2 ubiquitin-conjugating enzyme]-L-cysteine + [acceptor protein]-L-lysine = [E2 ubiquitin-conjugating enzyme]-L-cysteine + N(6)-ubiquitinyl-[acceptor protein]-L-lysine.</text>
        <dbReference type="EC" id="2.3.2.27"/>
    </reaction>
</comment>
<feature type="domain" description="RING-type" evidence="14">
    <location>
        <begin position="147"/>
        <end position="189"/>
    </location>
</feature>
<gene>
    <name evidence="15" type="ORF">PSTT_05091</name>
</gene>
<dbReference type="PANTHER" id="PTHR45977:SF4">
    <property type="entry name" value="RING-TYPE DOMAIN-CONTAINING PROTEIN"/>
    <property type="match status" value="1"/>
</dbReference>
<evidence type="ECO:0000313" key="15">
    <source>
        <dbReference type="EMBL" id="POW11718.1"/>
    </source>
</evidence>
<feature type="non-terminal residue" evidence="15">
    <location>
        <position position="1"/>
    </location>
</feature>
<dbReference type="GO" id="GO:0016567">
    <property type="term" value="P:protein ubiquitination"/>
    <property type="evidence" value="ECO:0007669"/>
    <property type="project" value="TreeGrafter"/>
</dbReference>
<reference evidence="15" key="1">
    <citation type="submission" date="2017-12" db="EMBL/GenBank/DDBJ databases">
        <title>Gene loss provides genomic basis for host adaptation in cereal stripe rust fungi.</title>
        <authorList>
            <person name="Xia C."/>
        </authorList>
    </citation>
    <scope>NUCLEOTIDE SEQUENCE [LARGE SCALE GENOMIC DNA]</scope>
    <source>
        <strain evidence="15">93-210</strain>
    </source>
</reference>
<keyword evidence="11" id="KW-0472">Membrane</keyword>
<organism evidence="15 16">
    <name type="scientific">Puccinia striiformis</name>
    <dbReference type="NCBI Taxonomy" id="27350"/>
    <lineage>
        <taxon>Eukaryota</taxon>
        <taxon>Fungi</taxon>
        <taxon>Dikarya</taxon>
        <taxon>Basidiomycota</taxon>
        <taxon>Pucciniomycotina</taxon>
        <taxon>Pucciniomycetes</taxon>
        <taxon>Pucciniales</taxon>
        <taxon>Pucciniaceae</taxon>
        <taxon>Puccinia</taxon>
    </lineage>
</organism>
<keyword evidence="7 12" id="KW-0863">Zinc-finger</keyword>
<evidence type="ECO:0000259" key="14">
    <source>
        <dbReference type="PROSITE" id="PS50089"/>
    </source>
</evidence>
<evidence type="ECO:0000313" key="16">
    <source>
        <dbReference type="Proteomes" id="UP000239156"/>
    </source>
</evidence>
<feature type="region of interest" description="Disordered" evidence="13">
    <location>
        <begin position="1"/>
        <end position="33"/>
    </location>
</feature>
<evidence type="ECO:0000256" key="12">
    <source>
        <dbReference type="PROSITE-ProRule" id="PRU00175"/>
    </source>
</evidence>
<dbReference type="VEuPathDB" id="FungiDB:PSHT_15077"/>
<dbReference type="PANTHER" id="PTHR45977">
    <property type="entry name" value="TARGET OF ERK KINASE MPK-1"/>
    <property type="match status" value="1"/>
</dbReference>
<dbReference type="SUPFAM" id="SSF57850">
    <property type="entry name" value="RING/U-box"/>
    <property type="match status" value="1"/>
</dbReference>
<evidence type="ECO:0000256" key="9">
    <source>
        <dbReference type="ARBA" id="ARBA00022833"/>
    </source>
</evidence>
<dbReference type="Pfam" id="PF13639">
    <property type="entry name" value="zf-RING_2"/>
    <property type="match status" value="1"/>
</dbReference>
<protein>
    <recommendedName>
        <fullName evidence="3">RING-type E3 ubiquitin transferase</fullName>
        <ecNumber evidence="3">2.3.2.27</ecNumber>
    </recommendedName>
</protein>